<dbReference type="Gene3D" id="2.30.33.40">
    <property type="entry name" value="GroES chaperonin"/>
    <property type="match status" value="1"/>
</dbReference>
<evidence type="ECO:0000256" key="3">
    <source>
        <dbReference type="RuleBase" id="RU003479"/>
    </source>
</evidence>
<dbReference type="SMART" id="SM00883">
    <property type="entry name" value="Cpn10"/>
    <property type="match status" value="1"/>
</dbReference>
<dbReference type="CDD" id="cd00320">
    <property type="entry name" value="cpn10"/>
    <property type="match status" value="1"/>
</dbReference>
<dbReference type="Proteomes" id="UP000013456">
    <property type="component" value="Chromosome 11"/>
</dbReference>
<dbReference type="AlphaFoldDB" id="F7AAP6"/>
<name>F7AAP6_MACMU</name>
<dbReference type="GO" id="GO:0005524">
    <property type="term" value="F:ATP binding"/>
    <property type="evidence" value="ECO:0007669"/>
    <property type="project" value="InterPro"/>
</dbReference>
<dbReference type="InterPro" id="IPR011032">
    <property type="entry name" value="GroES-like_sf"/>
</dbReference>
<evidence type="ECO:0000256" key="2">
    <source>
        <dbReference type="ARBA" id="ARBA00023186"/>
    </source>
</evidence>
<dbReference type="PANTHER" id="PTHR10772:SF0">
    <property type="entry name" value="10 KDA HEAT SHOCK PROTEIN, MITOCHONDRIAL"/>
    <property type="match status" value="1"/>
</dbReference>
<dbReference type="PANTHER" id="PTHR10772">
    <property type="entry name" value="10 KDA HEAT SHOCK PROTEIN"/>
    <property type="match status" value="1"/>
</dbReference>
<reference evidence="4" key="1">
    <citation type="journal article" date="2011" name="Nat. Biotechnol.">
        <title>Genome sequencing and comparison of two nonhuman primate animal models, the cynomolgus and Chinese rhesus macaques.</title>
        <authorList>
            <person name="Yan G."/>
            <person name="Zhang G."/>
            <person name="Fang X."/>
            <person name="Zhang Y."/>
            <person name="Li C."/>
            <person name="Ling F."/>
            <person name="Cooper D.N."/>
            <person name="Li Q."/>
            <person name="Li Y."/>
            <person name="van Gool A.J."/>
            <person name="Du H."/>
            <person name="Chen J."/>
            <person name="Chen R."/>
            <person name="Zhang P."/>
            <person name="Huang Z."/>
            <person name="Thompson J.R."/>
            <person name="Meng Y."/>
            <person name="Bai Y."/>
            <person name="Wang J."/>
            <person name="Zhuo M."/>
            <person name="Wang T."/>
            <person name="Huang Y."/>
            <person name="Wei L."/>
            <person name="Li J."/>
            <person name="Wang Z."/>
            <person name="Hu H."/>
            <person name="Yang P."/>
            <person name="Le L."/>
            <person name="Stenson P.D."/>
            <person name="Li B."/>
            <person name="Liu X."/>
            <person name="Ball E.V."/>
            <person name="An N."/>
            <person name="Huang Q."/>
            <person name="Zhang Y."/>
            <person name="Fan W."/>
            <person name="Zhang X."/>
            <person name="Li Y."/>
            <person name="Wang W."/>
            <person name="Katze M.G."/>
            <person name="Su B."/>
            <person name="Nielsen R."/>
            <person name="Yang H."/>
            <person name="Wang J."/>
            <person name="Wang X."/>
            <person name="Wang J."/>
        </authorList>
    </citation>
    <scope>NUCLEOTIDE SEQUENCE [LARGE SCALE GENOMIC DNA]</scope>
    <source>
        <strain evidence="4">CR-5</strain>
    </source>
</reference>
<accession>F7AAP6</accession>
<dbReference type="GO" id="GO:0044183">
    <property type="term" value="F:protein folding chaperone"/>
    <property type="evidence" value="ECO:0007669"/>
    <property type="project" value="InterPro"/>
</dbReference>
<dbReference type="EMBL" id="CM001263">
    <property type="protein sequence ID" value="EHH20500.1"/>
    <property type="molecule type" value="Genomic_DNA"/>
</dbReference>
<proteinExistence type="inferred from homology"/>
<gene>
    <name evidence="4" type="ORF">EGK_03369</name>
</gene>
<evidence type="ECO:0000256" key="1">
    <source>
        <dbReference type="ARBA" id="ARBA00006975"/>
    </source>
</evidence>
<dbReference type="SUPFAM" id="SSF50129">
    <property type="entry name" value="GroES-like"/>
    <property type="match status" value="1"/>
</dbReference>
<comment type="similarity">
    <text evidence="1 3">Belongs to the GroES chaperonin family.</text>
</comment>
<keyword evidence="2 3" id="KW-0143">Chaperone</keyword>
<dbReference type="InterPro" id="IPR020818">
    <property type="entry name" value="Chaperonin_GroES"/>
</dbReference>
<dbReference type="Pfam" id="PF00166">
    <property type="entry name" value="Cpn10"/>
    <property type="match status" value="1"/>
</dbReference>
<dbReference type="InterPro" id="IPR037124">
    <property type="entry name" value="Chaperonin_GroES_sf"/>
</dbReference>
<dbReference type="PRINTS" id="PR00297">
    <property type="entry name" value="CHAPERONIN10"/>
</dbReference>
<sequence>MAGQAFRKLLPLFDQVLVERCAIETVTKGTIMLPEKSQGKVLAATVVPVGSGSKERVESQSVRVNLGDNTLLPEYGGTKVDNKD</sequence>
<dbReference type="HOGENOM" id="CLU_132825_0_2_1"/>
<organism evidence="4">
    <name type="scientific">Macaca mulatta</name>
    <name type="common">Rhesus macaque</name>
    <dbReference type="NCBI Taxonomy" id="9544"/>
    <lineage>
        <taxon>Eukaryota</taxon>
        <taxon>Metazoa</taxon>
        <taxon>Chordata</taxon>
        <taxon>Craniata</taxon>
        <taxon>Vertebrata</taxon>
        <taxon>Euteleostomi</taxon>
        <taxon>Mammalia</taxon>
        <taxon>Eutheria</taxon>
        <taxon>Euarchontoglires</taxon>
        <taxon>Primates</taxon>
        <taxon>Haplorrhini</taxon>
        <taxon>Catarrhini</taxon>
        <taxon>Cercopithecidae</taxon>
        <taxon>Cercopithecinae</taxon>
        <taxon>Macaca</taxon>
    </lineage>
</organism>
<protein>
    <recommendedName>
        <fullName evidence="5">Chaperonin 10</fullName>
    </recommendedName>
</protein>
<evidence type="ECO:0008006" key="5">
    <source>
        <dbReference type="Google" id="ProtNLM"/>
    </source>
</evidence>
<evidence type="ECO:0000313" key="4">
    <source>
        <dbReference type="EMBL" id="EHH20500.1"/>
    </source>
</evidence>